<dbReference type="SUPFAM" id="SSF81383">
    <property type="entry name" value="F-box domain"/>
    <property type="match status" value="1"/>
</dbReference>
<dbReference type="PANTHER" id="PTHR31672:SF13">
    <property type="entry name" value="F-BOX PROTEIN CPR30-LIKE"/>
    <property type="match status" value="1"/>
</dbReference>
<keyword evidence="3" id="KW-1185">Reference proteome</keyword>
<dbReference type="InterPro" id="IPR017451">
    <property type="entry name" value="F-box-assoc_interact_dom"/>
</dbReference>
<sequence length="370" mass="41567">MSCSTSELPPDLTVEILSRLSVKSLVRFKSVCKLWFSLIESSRFVSRHLNRSINNCGGDKDRYGCRYLLVKHRRRDSGARLISLLSTETLELIPPVDIPPHVDAREFNVIGSCNGILCCASDSGWPIFFWNPATRKSRVLPGCMFSRGGVELPESLCVFAHGFGYDCVVDDYKLVRIAFFHLLNKPCFRAEVFAVSEGSWREVPALACRVYSSGCTAVNGILYWVAYNCGSDDQELILSFNLRDEVFGRVYMPDSSFIGDGNCTKLSVYQESLCLIVYNFRGRSKCLDLWMMSDGARQHCWTKQLSIGPIIGVHKPLGYGINGEIFMEKNNGTLVIYDAENEAVQDLPVKGFPYSLDCHFYIESLVSVGR</sequence>
<dbReference type="AlphaFoldDB" id="A0AAN7K0F4"/>
<dbReference type="InterPro" id="IPR050796">
    <property type="entry name" value="SCF_F-box_component"/>
</dbReference>
<organism evidence="2 3">
    <name type="scientific">Trapa incisa</name>
    <dbReference type="NCBI Taxonomy" id="236973"/>
    <lineage>
        <taxon>Eukaryota</taxon>
        <taxon>Viridiplantae</taxon>
        <taxon>Streptophyta</taxon>
        <taxon>Embryophyta</taxon>
        <taxon>Tracheophyta</taxon>
        <taxon>Spermatophyta</taxon>
        <taxon>Magnoliopsida</taxon>
        <taxon>eudicotyledons</taxon>
        <taxon>Gunneridae</taxon>
        <taxon>Pentapetalae</taxon>
        <taxon>rosids</taxon>
        <taxon>malvids</taxon>
        <taxon>Myrtales</taxon>
        <taxon>Lythraceae</taxon>
        <taxon>Trapa</taxon>
    </lineage>
</organism>
<dbReference type="Proteomes" id="UP001345219">
    <property type="component" value="Chromosome 15"/>
</dbReference>
<dbReference type="NCBIfam" id="TIGR01640">
    <property type="entry name" value="F_box_assoc_1"/>
    <property type="match status" value="1"/>
</dbReference>
<evidence type="ECO:0000313" key="2">
    <source>
        <dbReference type="EMBL" id="KAK4758923.1"/>
    </source>
</evidence>
<evidence type="ECO:0000259" key="1">
    <source>
        <dbReference type="PROSITE" id="PS50181"/>
    </source>
</evidence>
<dbReference type="Pfam" id="PF07734">
    <property type="entry name" value="FBA_1"/>
    <property type="match status" value="1"/>
</dbReference>
<comment type="caution">
    <text evidence="2">The sequence shown here is derived from an EMBL/GenBank/DDBJ whole genome shotgun (WGS) entry which is preliminary data.</text>
</comment>
<dbReference type="SMART" id="SM00256">
    <property type="entry name" value="FBOX"/>
    <property type="match status" value="1"/>
</dbReference>
<dbReference type="InterPro" id="IPR036047">
    <property type="entry name" value="F-box-like_dom_sf"/>
</dbReference>
<feature type="domain" description="F-box" evidence="1">
    <location>
        <begin position="2"/>
        <end position="48"/>
    </location>
</feature>
<dbReference type="InterPro" id="IPR011043">
    <property type="entry name" value="Gal_Oxase/kelch_b-propeller"/>
</dbReference>
<dbReference type="Gene3D" id="1.20.1280.50">
    <property type="match status" value="1"/>
</dbReference>
<dbReference type="Pfam" id="PF00646">
    <property type="entry name" value="F-box"/>
    <property type="match status" value="1"/>
</dbReference>
<dbReference type="EMBL" id="JAXIOK010000012">
    <property type="protein sequence ID" value="KAK4758923.1"/>
    <property type="molecule type" value="Genomic_DNA"/>
</dbReference>
<dbReference type="SUPFAM" id="SSF50965">
    <property type="entry name" value="Galactose oxidase, central domain"/>
    <property type="match status" value="1"/>
</dbReference>
<evidence type="ECO:0000313" key="3">
    <source>
        <dbReference type="Proteomes" id="UP001345219"/>
    </source>
</evidence>
<proteinExistence type="predicted"/>
<name>A0AAN7K0F4_9MYRT</name>
<dbReference type="PANTHER" id="PTHR31672">
    <property type="entry name" value="BNACNNG10540D PROTEIN"/>
    <property type="match status" value="1"/>
</dbReference>
<reference evidence="2 3" key="1">
    <citation type="journal article" date="2023" name="Hortic Res">
        <title>Pangenome of water caltrop reveals structural variations and asymmetric subgenome divergence after allopolyploidization.</title>
        <authorList>
            <person name="Zhang X."/>
            <person name="Chen Y."/>
            <person name="Wang L."/>
            <person name="Yuan Y."/>
            <person name="Fang M."/>
            <person name="Shi L."/>
            <person name="Lu R."/>
            <person name="Comes H.P."/>
            <person name="Ma Y."/>
            <person name="Chen Y."/>
            <person name="Huang G."/>
            <person name="Zhou Y."/>
            <person name="Zheng Z."/>
            <person name="Qiu Y."/>
        </authorList>
    </citation>
    <scope>NUCLEOTIDE SEQUENCE [LARGE SCALE GENOMIC DNA]</scope>
    <source>
        <tissue evidence="2">Roots</tissue>
    </source>
</reference>
<gene>
    <name evidence="2" type="ORF">SAY87_020224</name>
</gene>
<accession>A0AAN7K0F4</accession>
<dbReference type="CDD" id="cd22157">
    <property type="entry name" value="F-box_AtFBW1-like"/>
    <property type="match status" value="1"/>
</dbReference>
<dbReference type="InterPro" id="IPR001810">
    <property type="entry name" value="F-box_dom"/>
</dbReference>
<dbReference type="PROSITE" id="PS50181">
    <property type="entry name" value="FBOX"/>
    <property type="match status" value="1"/>
</dbReference>
<protein>
    <recommendedName>
        <fullName evidence="1">F-box domain-containing protein</fullName>
    </recommendedName>
</protein>
<dbReference type="InterPro" id="IPR006527">
    <property type="entry name" value="F-box-assoc_dom_typ1"/>
</dbReference>